<name>A0A660KZV3_9ACTN</name>
<dbReference type="PROSITE" id="PS50801">
    <property type="entry name" value="STAS"/>
    <property type="match status" value="1"/>
</dbReference>
<evidence type="ECO:0000256" key="1">
    <source>
        <dbReference type="ARBA" id="ARBA00022801"/>
    </source>
</evidence>
<dbReference type="SMART" id="SM00331">
    <property type="entry name" value="PP2C_SIG"/>
    <property type="match status" value="1"/>
</dbReference>
<proteinExistence type="predicted"/>
<protein>
    <submittedName>
        <fullName evidence="3">Anti-anti-sigma factor</fullName>
    </submittedName>
</protein>
<dbReference type="InterPro" id="IPR001932">
    <property type="entry name" value="PPM-type_phosphatase-like_dom"/>
</dbReference>
<dbReference type="SUPFAM" id="SSF52091">
    <property type="entry name" value="SpoIIaa-like"/>
    <property type="match status" value="1"/>
</dbReference>
<dbReference type="InterPro" id="IPR003018">
    <property type="entry name" value="GAF"/>
</dbReference>
<dbReference type="Proteomes" id="UP000278962">
    <property type="component" value="Unassembled WGS sequence"/>
</dbReference>
<dbReference type="SUPFAM" id="SSF55781">
    <property type="entry name" value="GAF domain-like"/>
    <property type="match status" value="2"/>
</dbReference>
<dbReference type="PANTHER" id="PTHR43156:SF2">
    <property type="entry name" value="STAGE II SPORULATION PROTEIN E"/>
    <property type="match status" value="1"/>
</dbReference>
<dbReference type="InterPro" id="IPR002645">
    <property type="entry name" value="STAS_dom"/>
</dbReference>
<dbReference type="Gene3D" id="3.30.565.10">
    <property type="entry name" value="Histidine kinase-like ATPase, C-terminal domain"/>
    <property type="match status" value="1"/>
</dbReference>
<dbReference type="InterPro" id="IPR003594">
    <property type="entry name" value="HATPase_dom"/>
</dbReference>
<dbReference type="Pfam" id="PF13581">
    <property type="entry name" value="HATPase_c_2"/>
    <property type="match status" value="1"/>
</dbReference>
<gene>
    <name evidence="3" type="ORF">C8N24_4713</name>
</gene>
<feature type="domain" description="STAS" evidence="2">
    <location>
        <begin position="689"/>
        <end position="788"/>
    </location>
</feature>
<dbReference type="InterPro" id="IPR036457">
    <property type="entry name" value="PPM-type-like_dom_sf"/>
</dbReference>
<sequence>MTPEHVGAAVAEHGARALGGTGGIVYALERGDRLQVVGSWGYPADVVEAYGTLALDEALPAPRAARERRTVAADSPAEIAERYPALSGIHRGSLCAVPMLAGADVVLGALAVFRGDHTRAFLPAERELLEALARVSAHALERASLHSRLHRLQATTADLARALTPHEVAATAAAQGAEALGASSAWVALLDDGRRTLELAHAAGHADSTMQRFRSFSLDADLPLAEAARTRSALWLEGADAIFGRYPLFAQVRPQAQAAALLPLTNEGAALGAIGLVFDTPRAFAPADRDYLLTLTRLCGHALGRAQRYQDEHDLALTLQQALLPSGLPRAEGVELAVRYLPSADGAAAGGDFYDALELTAGRVGIAVGDVVGHGPGAAAAMGQLRGALRAYALEGRSPARVLQLLSRYADGVPGARGATVAYAVIDPAAREVRYAAAGHPPPLLLLPDGSTRYLDRARGVPLDRALGHMYVDAMATVPEGATLILYSDGAIERRDETLDAGLARLSAAAVAAGHAEPEALATELVSALLDGADRTDDVALLVARVHRPALTPLRLWFAARADQLAVVREAMRGWLASADVDRGDAEMLVLAAGELCANAVEHAYGGEGEGSVEVSLSRSPGGSLVLVVRDRGRWRPPPADPGVRGRGLVIVRGLMTSVDIDEGTDGTTVTARYRPAGFVVEVPPAGPALVELERSGEATIVRIVGEVDEVNERHVEAELAGLGGEPVIVDLSALTFIGSAGIRILFGLSDRAQRLVVVVPPDAPFRRALELAELGRAARLVDRLQDV</sequence>
<dbReference type="AlphaFoldDB" id="A0A660KZV3"/>
<dbReference type="Gene3D" id="3.30.450.40">
    <property type="match status" value="2"/>
</dbReference>
<comment type="caution">
    <text evidence="3">The sequence shown here is derived from an EMBL/GenBank/DDBJ whole genome shotgun (WGS) entry which is preliminary data.</text>
</comment>
<organism evidence="3 4">
    <name type="scientific">Solirubrobacter pauli</name>
    <dbReference type="NCBI Taxonomy" id="166793"/>
    <lineage>
        <taxon>Bacteria</taxon>
        <taxon>Bacillati</taxon>
        <taxon>Actinomycetota</taxon>
        <taxon>Thermoleophilia</taxon>
        <taxon>Solirubrobacterales</taxon>
        <taxon>Solirubrobacteraceae</taxon>
        <taxon>Solirubrobacter</taxon>
    </lineage>
</organism>
<accession>A0A660KZV3</accession>
<evidence type="ECO:0000313" key="4">
    <source>
        <dbReference type="Proteomes" id="UP000278962"/>
    </source>
</evidence>
<dbReference type="InterPro" id="IPR052016">
    <property type="entry name" value="Bact_Sigma-Reg"/>
</dbReference>
<dbReference type="PANTHER" id="PTHR43156">
    <property type="entry name" value="STAGE II SPORULATION PROTEIN E-RELATED"/>
    <property type="match status" value="1"/>
</dbReference>
<dbReference type="Pfam" id="PF07228">
    <property type="entry name" value="SpoIIE"/>
    <property type="match status" value="1"/>
</dbReference>
<reference evidence="3 4" key="1">
    <citation type="submission" date="2018-10" db="EMBL/GenBank/DDBJ databases">
        <title>Genomic Encyclopedia of Archaeal and Bacterial Type Strains, Phase II (KMG-II): from individual species to whole genera.</title>
        <authorList>
            <person name="Goeker M."/>
        </authorList>
    </citation>
    <scope>NUCLEOTIDE SEQUENCE [LARGE SCALE GENOMIC DNA]</scope>
    <source>
        <strain evidence="3 4">DSM 14954</strain>
    </source>
</reference>
<dbReference type="EMBL" id="RBIL01000002">
    <property type="protein sequence ID" value="RKQ86698.1"/>
    <property type="molecule type" value="Genomic_DNA"/>
</dbReference>
<dbReference type="InterPro" id="IPR036890">
    <property type="entry name" value="HATPase_C_sf"/>
</dbReference>
<evidence type="ECO:0000313" key="3">
    <source>
        <dbReference type="EMBL" id="RKQ86698.1"/>
    </source>
</evidence>
<dbReference type="Pfam" id="PF13492">
    <property type="entry name" value="GAF_3"/>
    <property type="match status" value="1"/>
</dbReference>
<keyword evidence="1" id="KW-0378">Hydrolase</keyword>
<dbReference type="GO" id="GO:0016791">
    <property type="term" value="F:phosphatase activity"/>
    <property type="evidence" value="ECO:0007669"/>
    <property type="project" value="TreeGrafter"/>
</dbReference>
<dbReference type="InterPro" id="IPR036513">
    <property type="entry name" value="STAS_dom_sf"/>
</dbReference>
<dbReference type="InterPro" id="IPR029016">
    <property type="entry name" value="GAF-like_dom_sf"/>
</dbReference>
<dbReference type="OrthoDB" id="163538at2"/>
<dbReference type="SUPFAM" id="SSF81606">
    <property type="entry name" value="PP2C-like"/>
    <property type="match status" value="1"/>
</dbReference>
<dbReference type="Pfam" id="PF13185">
    <property type="entry name" value="GAF_2"/>
    <property type="match status" value="1"/>
</dbReference>
<dbReference type="Gene3D" id="3.60.40.10">
    <property type="entry name" value="PPM-type phosphatase domain"/>
    <property type="match status" value="1"/>
</dbReference>
<dbReference type="CDD" id="cd16936">
    <property type="entry name" value="HATPase_RsbW-like"/>
    <property type="match status" value="1"/>
</dbReference>
<dbReference type="Gene3D" id="3.30.750.24">
    <property type="entry name" value="STAS domain"/>
    <property type="match status" value="1"/>
</dbReference>
<dbReference type="RefSeq" id="WP_121254649.1">
    <property type="nucleotide sequence ID" value="NZ_RBIL01000002.1"/>
</dbReference>
<dbReference type="Pfam" id="PF01740">
    <property type="entry name" value="STAS"/>
    <property type="match status" value="1"/>
</dbReference>
<dbReference type="CDD" id="cd07043">
    <property type="entry name" value="STAS_anti-anti-sigma_factors"/>
    <property type="match status" value="1"/>
</dbReference>
<dbReference type="SUPFAM" id="SSF55874">
    <property type="entry name" value="ATPase domain of HSP90 chaperone/DNA topoisomerase II/histidine kinase"/>
    <property type="match status" value="1"/>
</dbReference>
<dbReference type="SMART" id="SM00065">
    <property type="entry name" value="GAF"/>
    <property type="match status" value="2"/>
</dbReference>
<keyword evidence="4" id="KW-1185">Reference proteome</keyword>
<evidence type="ECO:0000259" key="2">
    <source>
        <dbReference type="PROSITE" id="PS50801"/>
    </source>
</evidence>